<evidence type="ECO:0000313" key="1">
    <source>
        <dbReference type="EMBL" id="SCB94776.1"/>
    </source>
</evidence>
<organism evidence="1 2">
    <name type="scientific">Bacillus wiedmannii</name>
    <dbReference type="NCBI Taxonomy" id="1890302"/>
    <lineage>
        <taxon>Bacteria</taxon>
        <taxon>Bacillati</taxon>
        <taxon>Bacillota</taxon>
        <taxon>Bacilli</taxon>
        <taxon>Bacillales</taxon>
        <taxon>Bacillaceae</taxon>
        <taxon>Bacillus</taxon>
        <taxon>Bacillus cereus group</taxon>
    </lineage>
</organism>
<accession>A0A1C4AJY3</accession>
<dbReference type="EMBL" id="FMBE01000012">
    <property type="protein sequence ID" value="SCB94776.1"/>
    <property type="molecule type" value="Genomic_DNA"/>
</dbReference>
<reference evidence="2" key="1">
    <citation type="submission" date="2016-08" db="EMBL/GenBank/DDBJ databases">
        <authorList>
            <person name="Loux V."/>
            <person name="Rue O."/>
        </authorList>
    </citation>
    <scope>NUCLEOTIDE SEQUENCE [LARGE SCALE GENOMIC DNA]</scope>
    <source>
        <strain evidence="2">INRA Bc05-F1</strain>
    </source>
</reference>
<protein>
    <submittedName>
        <fullName evidence="1">Uncharacterized protein</fullName>
    </submittedName>
</protein>
<gene>
    <name evidence="1" type="ORF">BC05F1_00909</name>
</gene>
<proteinExistence type="predicted"/>
<dbReference type="Proteomes" id="UP000196052">
    <property type="component" value="Unassembled WGS sequence"/>
</dbReference>
<sequence length="8" mass="1044">MYNSYHTE</sequence>
<name>A0A1C4AJY3_9BACI</name>
<evidence type="ECO:0000313" key="2">
    <source>
        <dbReference type="Proteomes" id="UP000196052"/>
    </source>
</evidence>